<dbReference type="SMART" id="SM01058">
    <property type="entry name" value="CarD_TRCF"/>
    <property type="match status" value="1"/>
</dbReference>
<dbReference type="AlphaFoldDB" id="A0A3B0RHK8"/>
<name>A0A3B0RHK8_9ZZZZ</name>
<dbReference type="InterPro" id="IPR048792">
    <property type="entry name" value="CarD_C"/>
</dbReference>
<proteinExistence type="predicted"/>
<dbReference type="InterPro" id="IPR003711">
    <property type="entry name" value="CarD-like/TRCF_RID"/>
</dbReference>
<evidence type="ECO:0000313" key="2">
    <source>
        <dbReference type="EMBL" id="VAV84153.1"/>
    </source>
</evidence>
<dbReference type="Pfam" id="PF21095">
    <property type="entry name" value="CarD_C"/>
    <property type="match status" value="1"/>
</dbReference>
<gene>
    <name evidence="2" type="ORF">MNBD_DELTA01-780</name>
</gene>
<evidence type="ECO:0000259" key="1">
    <source>
        <dbReference type="SMART" id="SM01058"/>
    </source>
</evidence>
<organism evidence="2">
    <name type="scientific">hydrothermal vent metagenome</name>
    <dbReference type="NCBI Taxonomy" id="652676"/>
    <lineage>
        <taxon>unclassified sequences</taxon>
        <taxon>metagenomes</taxon>
        <taxon>ecological metagenomes</taxon>
    </lineage>
</organism>
<dbReference type="InterPro" id="IPR042215">
    <property type="entry name" value="CarD-like_C"/>
</dbReference>
<accession>A0A3B0RHK8</accession>
<dbReference type="InterPro" id="IPR036101">
    <property type="entry name" value="CarD-like/TRCF_RID_sf"/>
</dbReference>
<dbReference type="PANTHER" id="PTHR38447:SF1">
    <property type="entry name" value="RNA POLYMERASE-BINDING TRANSCRIPTION FACTOR CARD"/>
    <property type="match status" value="1"/>
</dbReference>
<dbReference type="Gene3D" id="2.40.10.170">
    <property type="match status" value="1"/>
</dbReference>
<reference evidence="2" key="1">
    <citation type="submission" date="2018-06" db="EMBL/GenBank/DDBJ databases">
        <authorList>
            <person name="Zhirakovskaya E."/>
        </authorList>
    </citation>
    <scope>NUCLEOTIDE SEQUENCE</scope>
</reference>
<dbReference type="Pfam" id="PF02559">
    <property type="entry name" value="CarD_TRCF_RID"/>
    <property type="match status" value="1"/>
</dbReference>
<dbReference type="Gene3D" id="1.20.58.1290">
    <property type="entry name" value="CarD-like, C-terminal domain"/>
    <property type="match status" value="1"/>
</dbReference>
<dbReference type="EMBL" id="UOEA01000060">
    <property type="protein sequence ID" value="VAV84153.1"/>
    <property type="molecule type" value="Genomic_DNA"/>
</dbReference>
<dbReference type="PANTHER" id="PTHR38447">
    <property type="entry name" value="TRANSCRIPTION FACTOR YDEB-RELATED"/>
    <property type="match status" value="1"/>
</dbReference>
<dbReference type="GO" id="GO:0009303">
    <property type="term" value="P:rRNA transcription"/>
    <property type="evidence" value="ECO:0007669"/>
    <property type="project" value="TreeGrafter"/>
</dbReference>
<feature type="domain" description="CarD-like/TRCF RNAP-interacting" evidence="1">
    <location>
        <begin position="10"/>
        <end position="122"/>
    </location>
</feature>
<sequence>MSITKTTSLVFKTGDLAVYPAHGVGVIEGIKKRQIAGVEHSFYVLKIMGSDATIMVPLANVEMVGLRKIMKKSMIPKVYSILQDKTDDTFDNQTWNRRYREYTEKIKTGCAMEVAKVLRDLYMLKHGKELSFGERRMLDTAKTLLVKELSVAKKIKEEKVEEELDKLMQA</sequence>
<dbReference type="InterPro" id="IPR052531">
    <property type="entry name" value="CarD-like_regulator"/>
</dbReference>
<dbReference type="SUPFAM" id="SSF141259">
    <property type="entry name" value="CarD-like"/>
    <property type="match status" value="1"/>
</dbReference>
<protein>
    <submittedName>
        <fullName evidence="2">CarD-like transcriptional regulator</fullName>
    </submittedName>
</protein>